<evidence type="ECO:0000313" key="3">
    <source>
        <dbReference type="Proteomes" id="UP001189429"/>
    </source>
</evidence>
<reference evidence="2" key="1">
    <citation type="submission" date="2023-10" db="EMBL/GenBank/DDBJ databases">
        <authorList>
            <person name="Chen Y."/>
            <person name="Shah S."/>
            <person name="Dougan E. K."/>
            <person name="Thang M."/>
            <person name="Chan C."/>
        </authorList>
    </citation>
    <scope>NUCLEOTIDE SEQUENCE [LARGE SCALE GENOMIC DNA]</scope>
</reference>
<evidence type="ECO:0008006" key="4">
    <source>
        <dbReference type="Google" id="ProtNLM"/>
    </source>
</evidence>
<name>A0ABN9QRZ1_9DINO</name>
<sequence>MLRLDAGLHRASGGRVRVVRGGDHAGHVPRHVRLAVDPAHRRVVDQESDFGAEGAAGLRRQVPQQDRGLREGGVRAAGDAVGLGHLRLQARRGRPCPVAGLPAAGLGPLLPRAGLRRARARLPPDGGVPGAHAGRALISRLEADPGYLEEALQGLLPEPHPGNELPSWGDFARDVGSEGFADSCQICFLQGWEDESNDAVDPVGLFPAVRELMQSKELAVTLPQYSALFGFFDRDGVGSVSQTTFPDFVRYVAVMAYLGACRESGSGRPVDDAGAEDAEEQPCEEEVQRRLDETRAELEALGASALEPDATGAGGIDEERLKVQMDEELLARKRQELEELRARARAEEDALVAAQRPSGRGEVRHYEQDRAGAPGPQRKKGCLPACGRKQ</sequence>
<dbReference type="EMBL" id="CAUYUJ010004298">
    <property type="protein sequence ID" value="CAK0808989.1"/>
    <property type="molecule type" value="Genomic_DNA"/>
</dbReference>
<keyword evidence="3" id="KW-1185">Reference proteome</keyword>
<comment type="caution">
    <text evidence="2">The sequence shown here is derived from an EMBL/GenBank/DDBJ whole genome shotgun (WGS) entry which is preliminary data.</text>
</comment>
<feature type="region of interest" description="Disordered" evidence="1">
    <location>
        <begin position="264"/>
        <end position="285"/>
    </location>
</feature>
<evidence type="ECO:0000256" key="1">
    <source>
        <dbReference type="SAM" id="MobiDB-lite"/>
    </source>
</evidence>
<evidence type="ECO:0000313" key="2">
    <source>
        <dbReference type="EMBL" id="CAK0808989.1"/>
    </source>
</evidence>
<proteinExistence type="predicted"/>
<accession>A0ABN9QRZ1</accession>
<feature type="compositionally biased region" description="Basic and acidic residues" evidence="1">
    <location>
        <begin position="359"/>
        <end position="370"/>
    </location>
</feature>
<gene>
    <name evidence="2" type="ORF">PCOR1329_LOCUS14382</name>
</gene>
<organism evidence="2 3">
    <name type="scientific">Prorocentrum cordatum</name>
    <dbReference type="NCBI Taxonomy" id="2364126"/>
    <lineage>
        <taxon>Eukaryota</taxon>
        <taxon>Sar</taxon>
        <taxon>Alveolata</taxon>
        <taxon>Dinophyceae</taxon>
        <taxon>Prorocentrales</taxon>
        <taxon>Prorocentraceae</taxon>
        <taxon>Prorocentrum</taxon>
    </lineage>
</organism>
<feature type="compositionally biased region" description="Acidic residues" evidence="1">
    <location>
        <begin position="273"/>
        <end position="285"/>
    </location>
</feature>
<dbReference type="Proteomes" id="UP001189429">
    <property type="component" value="Unassembled WGS sequence"/>
</dbReference>
<protein>
    <recommendedName>
        <fullName evidence="4">Calmodulin</fullName>
    </recommendedName>
</protein>
<feature type="region of interest" description="Disordered" evidence="1">
    <location>
        <begin position="346"/>
        <end position="390"/>
    </location>
</feature>